<name>A0A232FLQ5_9HYME</name>
<dbReference type="CDD" id="cd01650">
    <property type="entry name" value="RT_nLTR_like"/>
    <property type="match status" value="1"/>
</dbReference>
<dbReference type="Proteomes" id="UP000215335">
    <property type="component" value="Unassembled WGS sequence"/>
</dbReference>
<evidence type="ECO:0000313" key="2">
    <source>
        <dbReference type="EMBL" id="OXU31592.1"/>
    </source>
</evidence>
<dbReference type="InterPro" id="IPR000477">
    <property type="entry name" value="RT_dom"/>
</dbReference>
<evidence type="ECO:0000259" key="1">
    <source>
        <dbReference type="PROSITE" id="PS50878"/>
    </source>
</evidence>
<feature type="domain" description="Reverse transcriptase" evidence="1">
    <location>
        <begin position="198"/>
        <end position="463"/>
    </location>
</feature>
<proteinExistence type="predicted"/>
<comment type="caution">
    <text evidence="2">The sequence shown here is derived from an EMBL/GenBank/DDBJ whole genome shotgun (WGS) entry which is preliminary data.</text>
</comment>
<protein>
    <recommendedName>
        <fullName evidence="1">Reverse transcriptase domain-containing protein</fullName>
    </recommendedName>
</protein>
<sequence>MDAPTDDVPVDNFLILEINQIQTEEQLDDVANKLIARFQTYAGINKTFGGLRISKAKKKGPNAQTKKPRIDRNNKNVIQGLYRNQQHRAVQEILFGPTFDCYIEDAKIEKHWHSVFGVKSECNISELPPFLWQNSTPTENYNVYLEKKFSSKEVRDKLQQKYRSRLSNSRSVGLDRIKYRTLLKYDPKSLILTAFFNACIQLQKVPKVWKLPYSVLIQENKGDDDNIKSWYLITMHSTMSKLFQSLIAARLISWSLNTGRLSATQKGFLLNNAACESSFILQECKNYAQKCKKDLVVAWLDFSKASDSVPQEAILHALQRHGVPTSIRNIIESTLDGAQTKIRTVNEAGFTNPITILKGLPQGAPLNPILLDLVMEPILRNLASESSNMFQIFNKKINHFAIPNELTLIAESMTNLQNLLNIVEKTAKSIGLQFNVHKCSTYHYDSKKNETQKTSFKFYGQDLNILPEKEIDRYFGVKQGLSIGQSGIPTVEEMIESIEGIGSSKLDCFQKIDAVLTFIIPRVENCLRGLQNIKKTPLDEADKTLRDKLKEWLSLPKDCGIDSVVFQASAEMLRMKTKYLPFLDLLYVMKVVQALKMFNSKDEIVQCIAFESITKEVSEVVTKQLKDGITKKTLASYLSGDLPIKNTESNSMWFMVREATLQLKIKIDLSWEYKDKRMLITVKDNIKMKRNINMSQFEEDLKNCLISYYINEVKKRNPEADAVVNPKMTSSTPKSHKKGSKAERQLKFQKLNAAPVQPIIPITMLMSNFPLLNAVR</sequence>
<dbReference type="Pfam" id="PF00078">
    <property type="entry name" value="RVT_1"/>
    <property type="match status" value="1"/>
</dbReference>
<organism evidence="2 3">
    <name type="scientific">Trichomalopsis sarcophagae</name>
    <dbReference type="NCBI Taxonomy" id="543379"/>
    <lineage>
        <taxon>Eukaryota</taxon>
        <taxon>Metazoa</taxon>
        <taxon>Ecdysozoa</taxon>
        <taxon>Arthropoda</taxon>
        <taxon>Hexapoda</taxon>
        <taxon>Insecta</taxon>
        <taxon>Pterygota</taxon>
        <taxon>Neoptera</taxon>
        <taxon>Endopterygota</taxon>
        <taxon>Hymenoptera</taxon>
        <taxon>Apocrita</taxon>
        <taxon>Proctotrupomorpha</taxon>
        <taxon>Chalcidoidea</taxon>
        <taxon>Pteromalidae</taxon>
        <taxon>Pteromalinae</taxon>
        <taxon>Trichomalopsis</taxon>
    </lineage>
</organism>
<reference evidence="2 3" key="1">
    <citation type="journal article" date="2017" name="Curr. Biol.">
        <title>The Evolution of Venom by Co-option of Single-Copy Genes.</title>
        <authorList>
            <person name="Martinson E.O."/>
            <person name="Mrinalini"/>
            <person name="Kelkar Y.D."/>
            <person name="Chang C.H."/>
            <person name="Werren J.H."/>
        </authorList>
    </citation>
    <scope>NUCLEOTIDE SEQUENCE [LARGE SCALE GENOMIC DNA]</scope>
    <source>
        <strain evidence="2 3">Alberta</strain>
        <tissue evidence="2">Whole body</tissue>
    </source>
</reference>
<dbReference type="STRING" id="543379.A0A232FLQ5"/>
<keyword evidence="3" id="KW-1185">Reference proteome</keyword>
<evidence type="ECO:0000313" key="3">
    <source>
        <dbReference type="Proteomes" id="UP000215335"/>
    </source>
</evidence>
<dbReference type="AlphaFoldDB" id="A0A232FLQ5"/>
<accession>A0A232FLQ5</accession>
<dbReference type="EMBL" id="NNAY01000046">
    <property type="protein sequence ID" value="OXU31592.1"/>
    <property type="molecule type" value="Genomic_DNA"/>
</dbReference>
<dbReference type="PROSITE" id="PS50878">
    <property type="entry name" value="RT_POL"/>
    <property type="match status" value="1"/>
</dbReference>
<gene>
    <name evidence="2" type="ORF">TSAR_010254</name>
</gene>
<dbReference type="PANTHER" id="PTHR19446">
    <property type="entry name" value="REVERSE TRANSCRIPTASES"/>
    <property type="match status" value="1"/>
</dbReference>